<evidence type="ECO:0000313" key="7">
    <source>
        <dbReference type="EMBL" id="MDO9714305.1"/>
    </source>
</evidence>
<accession>A0ABT9EE70</accession>
<dbReference type="Gene3D" id="3.30.420.40">
    <property type="match status" value="2"/>
</dbReference>
<dbReference type="PANTHER" id="PTHR21060">
    <property type="entry name" value="ACETATE KINASE"/>
    <property type="match status" value="1"/>
</dbReference>
<dbReference type="RefSeq" id="WP_305109139.1">
    <property type="nucleotide sequence ID" value="NZ_JAUTWS010000208.1"/>
</dbReference>
<sequence length="363" mass="38831">MSELVLVLDTSPTSVELQVFETEGMILRWALMVQGIGAMPHFIAQDGWRQPLAGQDWPEAEALADHHAALLAIFDGFQRVAGSRRVVAIGHRLGHADTEVPGPILIDAAVLRHLERALPEAREGRAHSLAGLRAATALFPEVPQIACFETDFHLRQHPEPDGRAGPARGRVRPSKGHGAHGLSHEYVWRRLAAEDPALARGRIVVAHLDQAASLCAMRAGRSLDSVAIESWETPPAACACTDAVPDGPQRPEADCRIETAEALSAFVWRTRREIGALVAVLGGLDALVFTGEVGEQSAAMRAAIGRSLGCLGITVDPRRNAAGTAEIGRIGAPARVLVRRSDKARMVAEHVLEILPVGQRAAA</sequence>
<evidence type="ECO:0000313" key="8">
    <source>
        <dbReference type="Proteomes" id="UP001243009"/>
    </source>
</evidence>
<dbReference type="SUPFAM" id="SSF53067">
    <property type="entry name" value="Actin-like ATPase domain"/>
    <property type="match status" value="3"/>
</dbReference>
<keyword evidence="1 5" id="KW-0808">Transferase</keyword>
<evidence type="ECO:0000256" key="3">
    <source>
        <dbReference type="ARBA" id="ARBA00022777"/>
    </source>
</evidence>
<dbReference type="PANTHER" id="PTHR21060:SF21">
    <property type="entry name" value="ACETATE KINASE"/>
    <property type="match status" value="1"/>
</dbReference>
<evidence type="ECO:0000256" key="5">
    <source>
        <dbReference type="RuleBase" id="RU003835"/>
    </source>
</evidence>
<reference evidence="7 8" key="1">
    <citation type="submission" date="2023-08" db="EMBL/GenBank/DDBJ databases">
        <title>The draft genome sequence of Paracraurococcus sp. LOR1-02.</title>
        <authorList>
            <person name="Kingkaew E."/>
            <person name="Tanasupawat S."/>
        </authorList>
    </citation>
    <scope>NUCLEOTIDE SEQUENCE [LARGE SCALE GENOMIC DNA]</scope>
    <source>
        <strain evidence="7 8">LOR1-02</strain>
    </source>
</reference>
<protein>
    <recommendedName>
        <fullName evidence="9">Acetate kinase</fullName>
    </recommendedName>
</protein>
<proteinExistence type="inferred from homology"/>
<evidence type="ECO:0000256" key="2">
    <source>
        <dbReference type="ARBA" id="ARBA00022741"/>
    </source>
</evidence>
<dbReference type="InterPro" id="IPR000890">
    <property type="entry name" value="Aliphatic_acid_kin_short-chain"/>
</dbReference>
<evidence type="ECO:0000256" key="4">
    <source>
        <dbReference type="ARBA" id="ARBA00022840"/>
    </source>
</evidence>
<keyword evidence="3 5" id="KW-0418">Kinase</keyword>
<evidence type="ECO:0000256" key="1">
    <source>
        <dbReference type="ARBA" id="ARBA00022679"/>
    </source>
</evidence>
<dbReference type="InterPro" id="IPR043129">
    <property type="entry name" value="ATPase_NBD"/>
</dbReference>
<dbReference type="Proteomes" id="UP001243009">
    <property type="component" value="Unassembled WGS sequence"/>
</dbReference>
<name>A0ABT9EE70_9PROT</name>
<feature type="region of interest" description="Disordered" evidence="6">
    <location>
        <begin position="157"/>
        <end position="178"/>
    </location>
</feature>
<comment type="similarity">
    <text evidence="5">Belongs to the acetokinase family.</text>
</comment>
<comment type="caution">
    <text evidence="7">The sequence shown here is derived from an EMBL/GenBank/DDBJ whole genome shotgun (WGS) entry which is preliminary data.</text>
</comment>
<feature type="compositionally biased region" description="Basic residues" evidence="6">
    <location>
        <begin position="169"/>
        <end position="178"/>
    </location>
</feature>
<keyword evidence="4" id="KW-0067">ATP-binding</keyword>
<organism evidence="7 8">
    <name type="scientific">Paracraurococcus lichenis</name>
    <dbReference type="NCBI Taxonomy" id="3064888"/>
    <lineage>
        <taxon>Bacteria</taxon>
        <taxon>Pseudomonadati</taxon>
        <taxon>Pseudomonadota</taxon>
        <taxon>Alphaproteobacteria</taxon>
        <taxon>Acetobacterales</taxon>
        <taxon>Roseomonadaceae</taxon>
        <taxon>Paracraurococcus</taxon>
    </lineage>
</organism>
<dbReference type="Pfam" id="PF00871">
    <property type="entry name" value="Acetate_kinase"/>
    <property type="match status" value="2"/>
</dbReference>
<evidence type="ECO:0000256" key="6">
    <source>
        <dbReference type="SAM" id="MobiDB-lite"/>
    </source>
</evidence>
<dbReference type="PRINTS" id="PR00471">
    <property type="entry name" value="ACETATEKNASE"/>
</dbReference>
<keyword evidence="2" id="KW-0547">Nucleotide-binding</keyword>
<keyword evidence="8" id="KW-1185">Reference proteome</keyword>
<gene>
    <name evidence="7" type="ORF">Q7A36_38795</name>
</gene>
<dbReference type="EMBL" id="JAUTWS010000208">
    <property type="protein sequence ID" value="MDO9714305.1"/>
    <property type="molecule type" value="Genomic_DNA"/>
</dbReference>
<evidence type="ECO:0008006" key="9">
    <source>
        <dbReference type="Google" id="ProtNLM"/>
    </source>
</evidence>